<comment type="subcellular location">
    <subcellularLocation>
        <location evidence="1">Membrane</location>
        <topology evidence="1">Lipid-anchor</topology>
    </subcellularLocation>
</comment>
<evidence type="ECO:0000256" key="2">
    <source>
        <dbReference type="ARBA" id="ARBA00007886"/>
    </source>
</evidence>
<evidence type="ECO:0000256" key="7">
    <source>
        <dbReference type="ARBA" id="ARBA00023288"/>
    </source>
</evidence>
<keyword evidence="6" id="KW-0564">Palmitate</keyword>
<evidence type="ECO:0000256" key="3">
    <source>
        <dbReference type="ARBA" id="ARBA00022544"/>
    </source>
</evidence>
<evidence type="ECO:0000259" key="9">
    <source>
        <dbReference type="Pfam" id="PF25198"/>
    </source>
</evidence>
<dbReference type="GO" id="GO:0016020">
    <property type="term" value="C:membrane"/>
    <property type="evidence" value="ECO:0007669"/>
    <property type="project" value="UniProtKB-SubCell"/>
</dbReference>
<proteinExistence type="inferred from homology"/>
<evidence type="ECO:0000256" key="5">
    <source>
        <dbReference type="ARBA" id="ARBA00023136"/>
    </source>
</evidence>
<dbReference type="PROSITE" id="PS51257">
    <property type="entry name" value="PROKAR_LIPOPROTEIN"/>
    <property type="match status" value="1"/>
</dbReference>
<sequence>MKNRFRRITGVAVAALILVGLTGCWNSRELNTLAIVMGIGFDQANDLEEVEITAQVVKTKGIKGGKNGGGSSQEEAFINFTEIGTGSFDIIREFTHVSSRKLYFTHNQIIVIGENLARSGIRNTLDMLSRNHEARMNVYMLVAKGSAKDVLNLKPELGEVPAMEIAQLMEAQKNTSHTPDTFFYEVTFSLVSKTAAFVIPTVEIGDSAGRKVLIVSGSAVFKTDKMVGELNEKETRGLLWVTDDIGSGIIEIAVQGVTAELEIIRSNCKITPEIGADGSVKIKLKITEESDFGSQTGSVNLLTMENIQRMEEAQAQEIRKEIEMVLEKTRTLNADIFGFGEALHRKYPHQWESMEAEWNEIFKALDVEIEVETKINSIGRIDQPNYPSKE</sequence>
<dbReference type="AlphaFoldDB" id="A0A1W2CZ15"/>
<evidence type="ECO:0000256" key="4">
    <source>
        <dbReference type="ARBA" id="ARBA00022729"/>
    </source>
</evidence>
<keyword evidence="7" id="KW-0449">Lipoprotein</keyword>
<evidence type="ECO:0000313" key="10">
    <source>
        <dbReference type="EMBL" id="SMC90114.1"/>
    </source>
</evidence>
<organism evidence="10 11">
    <name type="scientific">Papillibacter cinnamivorans DSM 12816</name>
    <dbReference type="NCBI Taxonomy" id="1122930"/>
    <lineage>
        <taxon>Bacteria</taxon>
        <taxon>Bacillati</taxon>
        <taxon>Bacillota</taxon>
        <taxon>Clostridia</taxon>
        <taxon>Eubacteriales</taxon>
        <taxon>Oscillospiraceae</taxon>
        <taxon>Papillibacter</taxon>
    </lineage>
</organism>
<dbReference type="Pfam" id="PF25198">
    <property type="entry name" value="Spore_GerAC_N"/>
    <property type="match status" value="1"/>
</dbReference>
<gene>
    <name evidence="10" type="ORF">SAMN02745168_0263</name>
</gene>
<feature type="domain" description="Spore germination GerAC-like C-terminal" evidence="8">
    <location>
        <begin position="216"/>
        <end position="379"/>
    </location>
</feature>
<dbReference type="Proteomes" id="UP000192790">
    <property type="component" value="Unassembled WGS sequence"/>
</dbReference>
<dbReference type="InterPro" id="IPR046953">
    <property type="entry name" value="Spore_GerAC-like_C"/>
</dbReference>
<evidence type="ECO:0000256" key="1">
    <source>
        <dbReference type="ARBA" id="ARBA00004635"/>
    </source>
</evidence>
<dbReference type="InterPro" id="IPR008844">
    <property type="entry name" value="Spore_GerAC-like"/>
</dbReference>
<dbReference type="PANTHER" id="PTHR35789">
    <property type="entry name" value="SPORE GERMINATION PROTEIN B3"/>
    <property type="match status" value="1"/>
</dbReference>
<dbReference type="NCBIfam" id="TIGR02887">
    <property type="entry name" value="spore_ger_x_C"/>
    <property type="match status" value="1"/>
</dbReference>
<name>A0A1W2CZ15_9FIRM</name>
<keyword evidence="3" id="KW-0309">Germination</keyword>
<dbReference type="Pfam" id="PF05504">
    <property type="entry name" value="Spore_GerAC"/>
    <property type="match status" value="1"/>
</dbReference>
<dbReference type="PANTHER" id="PTHR35789:SF1">
    <property type="entry name" value="SPORE GERMINATION PROTEIN B3"/>
    <property type="match status" value="1"/>
</dbReference>
<feature type="domain" description="Spore germination protein N-terminal" evidence="9">
    <location>
        <begin position="26"/>
        <end position="204"/>
    </location>
</feature>
<keyword evidence="11" id="KW-1185">Reference proteome</keyword>
<evidence type="ECO:0000313" key="11">
    <source>
        <dbReference type="Proteomes" id="UP000192790"/>
    </source>
</evidence>
<keyword evidence="5" id="KW-0472">Membrane</keyword>
<evidence type="ECO:0000259" key="8">
    <source>
        <dbReference type="Pfam" id="PF05504"/>
    </source>
</evidence>
<dbReference type="RefSeq" id="WP_084235682.1">
    <property type="nucleotide sequence ID" value="NZ_FWXW01000014.1"/>
</dbReference>
<dbReference type="GO" id="GO:0009847">
    <property type="term" value="P:spore germination"/>
    <property type="evidence" value="ECO:0007669"/>
    <property type="project" value="InterPro"/>
</dbReference>
<dbReference type="Gene3D" id="3.30.300.210">
    <property type="entry name" value="Nutrient germinant receptor protein C, domain 3"/>
    <property type="match status" value="1"/>
</dbReference>
<reference evidence="10 11" key="1">
    <citation type="submission" date="2017-04" db="EMBL/GenBank/DDBJ databases">
        <authorList>
            <person name="Afonso C.L."/>
            <person name="Miller P.J."/>
            <person name="Scott M.A."/>
            <person name="Spackman E."/>
            <person name="Goraichik I."/>
            <person name="Dimitrov K.M."/>
            <person name="Suarez D.L."/>
            <person name="Swayne D.E."/>
        </authorList>
    </citation>
    <scope>NUCLEOTIDE SEQUENCE [LARGE SCALE GENOMIC DNA]</scope>
    <source>
        <strain evidence="10 11">DSM 12816</strain>
    </source>
</reference>
<dbReference type="EMBL" id="FWXW01000014">
    <property type="protein sequence ID" value="SMC90114.1"/>
    <property type="molecule type" value="Genomic_DNA"/>
</dbReference>
<dbReference type="OrthoDB" id="9816067at2"/>
<dbReference type="InterPro" id="IPR038501">
    <property type="entry name" value="Spore_GerAC_C_sf"/>
</dbReference>
<comment type="similarity">
    <text evidence="2">Belongs to the GerABKC lipoprotein family.</text>
</comment>
<dbReference type="STRING" id="1122930.SAMN02745168_0263"/>
<evidence type="ECO:0000256" key="6">
    <source>
        <dbReference type="ARBA" id="ARBA00023139"/>
    </source>
</evidence>
<accession>A0A1W2CZ15</accession>
<keyword evidence="4" id="KW-0732">Signal</keyword>
<protein>
    <submittedName>
        <fullName evidence="10">Spore germination protein KC</fullName>
    </submittedName>
</protein>
<dbReference type="InterPro" id="IPR057336">
    <property type="entry name" value="GerAC_N"/>
</dbReference>